<gene>
    <name evidence="1" type="ORF">FOC69_17325</name>
</gene>
<dbReference type="Proteomes" id="UP000501467">
    <property type="component" value="Chromosome"/>
</dbReference>
<sequence length="200" mass="23923">MSNYLYSSNLQKRFDKRELVSISQVEYTFQNIPLDGSQLHKGVVNLVINGYVSFDMFFQKEENGYYLYEDHSGVFEVRIRYNQVAQIIENIILCKKDVDLEIDFIKNGIENFDRRMLVDNVLTSEELRDVHPERLYSEEKLDDLIDTYEDRVDTASDWIDDYDTDSYTRSVMRSKLYEYSRCLNALRAERERRHNLSNFK</sequence>
<dbReference type="RefSeq" id="WP_005782058.1">
    <property type="nucleotide sequence ID" value="NZ_CP054003.1"/>
</dbReference>
<proteinExistence type="predicted"/>
<dbReference type="EMBL" id="CP054003">
    <property type="protein sequence ID" value="QKH86023.1"/>
    <property type="molecule type" value="Genomic_DNA"/>
</dbReference>
<reference evidence="1 2" key="1">
    <citation type="submission" date="2020-05" db="EMBL/GenBank/DDBJ databases">
        <title>FDA dAtabase for Regulatory Grade micrObial Sequences (FDA-ARGOS): Supporting development and validation of Infectious Disease Dx tests.</title>
        <authorList>
            <person name="Bojja K."/>
            <person name="Kessler A."/>
            <person name="Tallon L."/>
            <person name="Sadzewicz L."/>
            <person name="Zhao X."/>
            <person name="Vavikolanu K."/>
            <person name="Mehta A."/>
            <person name="Aluvathingal J."/>
            <person name="Nadendla S."/>
            <person name="Myers T."/>
            <person name="Yan Y."/>
            <person name="Sichtig H."/>
        </authorList>
    </citation>
    <scope>NUCLEOTIDE SEQUENCE [LARGE SCALE GENOMIC DNA]</scope>
    <source>
        <strain evidence="1 2">FDAARGOS_763</strain>
    </source>
</reference>
<organism evidence="1 2">
    <name type="scientific">Bacteroides fragilis</name>
    <dbReference type="NCBI Taxonomy" id="817"/>
    <lineage>
        <taxon>Bacteria</taxon>
        <taxon>Pseudomonadati</taxon>
        <taxon>Bacteroidota</taxon>
        <taxon>Bacteroidia</taxon>
        <taxon>Bacteroidales</taxon>
        <taxon>Bacteroidaceae</taxon>
        <taxon>Bacteroides</taxon>
    </lineage>
</organism>
<protein>
    <submittedName>
        <fullName evidence="1">Uncharacterized protein</fullName>
    </submittedName>
</protein>
<accession>A0AAP9NEL2</accession>
<name>A0AAP9NEL2_BACFG</name>
<evidence type="ECO:0000313" key="1">
    <source>
        <dbReference type="EMBL" id="QKH86023.1"/>
    </source>
</evidence>
<evidence type="ECO:0000313" key="2">
    <source>
        <dbReference type="Proteomes" id="UP000501467"/>
    </source>
</evidence>
<dbReference type="AlphaFoldDB" id="A0AAP9NEL2"/>